<organism evidence="1 2">
    <name type="scientific">Quercus lobata</name>
    <name type="common">Valley oak</name>
    <dbReference type="NCBI Taxonomy" id="97700"/>
    <lineage>
        <taxon>Eukaryota</taxon>
        <taxon>Viridiplantae</taxon>
        <taxon>Streptophyta</taxon>
        <taxon>Embryophyta</taxon>
        <taxon>Tracheophyta</taxon>
        <taxon>Spermatophyta</taxon>
        <taxon>Magnoliopsida</taxon>
        <taxon>eudicotyledons</taxon>
        <taxon>Gunneridae</taxon>
        <taxon>Pentapetalae</taxon>
        <taxon>rosids</taxon>
        <taxon>fabids</taxon>
        <taxon>Fagales</taxon>
        <taxon>Fagaceae</taxon>
        <taxon>Quercus</taxon>
    </lineage>
</organism>
<evidence type="ECO:0000313" key="2">
    <source>
        <dbReference type="Proteomes" id="UP000594261"/>
    </source>
</evidence>
<dbReference type="InterPro" id="IPR027417">
    <property type="entry name" value="P-loop_NTPase"/>
</dbReference>
<reference evidence="1 2" key="1">
    <citation type="journal article" date="2016" name="G3 (Bethesda)">
        <title>First Draft Assembly and Annotation of the Genome of a California Endemic Oak Quercus lobata Nee (Fagaceae).</title>
        <authorList>
            <person name="Sork V.L."/>
            <person name="Fitz-Gibbon S.T."/>
            <person name="Puiu D."/>
            <person name="Crepeau M."/>
            <person name="Gugger P.F."/>
            <person name="Sherman R."/>
            <person name="Stevens K."/>
            <person name="Langley C.H."/>
            <person name="Pellegrini M."/>
            <person name="Salzberg S.L."/>
        </authorList>
    </citation>
    <scope>NUCLEOTIDE SEQUENCE [LARGE SCALE GENOMIC DNA]</scope>
    <source>
        <strain evidence="1 2">cv. SW786</strain>
    </source>
</reference>
<dbReference type="EnsemblPlants" id="QL01p054326:mrna">
    <property type="protein sequence ID" value="QL01p054326:mrna"/>
    <property type="gene ID" value="QL01p054326"/>
</dbReference>
<name>A0A7N2KQY7_QUELO</name>
<dbReference type="InParanoid" id="A0A7N2KQY7"/>
<keyword evidence="2" id="KW-1185">Reference proteome</keyword>
<evidence type="ECO:0000313" key="1">
    <source>
        <dbReference type="EnsemblPlants" id="QL01p054326:mrna"/>
    </source>
</evidence>
<protein>
    <submittedName>
        <fullName evidence="1">Uncharacterized protein</fullName>
    </submittedName>
</protein>
<dbReference type="EMBL" id="LRBV02000001">
    <property type="status" value="NOT_ANNOTATED_CDS"/>
    <property type="molecule type" value="Genomic_DNA"/>
</dbReference>
<proteinExistence type="predicted"/>
<dbReference type="Gene3D" id="3.40.50.300">
    <property type="entry name" value="P-loop containing nucleotide triphosphate hydrolases"/>
    <property type="match status" value="1"/>
</dbReference>
<dbReference type="Gramene" id="QL01p054326:mrna">
    <property type="protein sequence ID" value="QL01p054326:mrna"/>
    <property type="gene ID" value="QL01p054326"/>
</dbReference>
<dbReference type="AlphaFoldDB" id="A0A7N2KQY7"/>
<accession>A0A7N2KQY7</accession>
<reference evidence="1" key="2">
    <citation type="submission" date="2021-01" db="UniProtKB">
        <authorList>
            <consortium name="EnsemblPlants"/>
        </authorList>
    </citation>
    <scope>IDENTIFICATION</scope>
</reference>
<sequence length="109" mass="12709">MYSQRRHFNTEYWVPTKLTVNQLEMYCKILEIKAIYFAHNLKILLLECSIHLQVVERSPESSSTEAKQPNVEIAASGKLNLLGRMLEEINKQSLKALILYEPMEQNIQD</sequence>
<dbReference type="Proteomes" id="UP000594261">
    <property type="component" value="Chromosome 1"/>
</dbReference>